<accession>A0A1Y1W517</accession>
<proteinExistence type="predicted"/>
<dbReference type="Gene3D" id="3.80.10.10">
    <property type="entry name" value="Ribonuclease Inhibitor"/>
    <property type="match status" value="1"/>
</dbReference>
<dbReference type="EMBL" id="MCFD01000009">
    <property type="protein sequence ID" value="ORX68600.1"/>
    <property type="molecule type" value="Genomic_DNA"/>
</dbReference>
<dbReference type="OrthoDB" id="5522622at2759"/>
<name>A0A1Y1W517_9FUNG</name>
<reference evidence="1 2" key="1">
    <citation type="submission" date="2016-07" db="EMBL/GenBank/DDBJ databases">
        <title>Pervasive Adenine N6-methylation of Active Genes in Fungi.</title>
        <authorList>
            <consortium name="DOE Joint Genome Institute"/>
            <person name="Mondo S.J."/>
            <person name="Dannebaum R.O."/>
            <person name="Kuo R.C."/>
            <person name="Labutti K."/>
            <person name="Haridas S."/>
            <person name="Kuo A."/>
            <person name="Salamov A."/>
            <person name="Ahrendt S.R."/>
            <person name="Lipzen A."/>
            <person name="Sullivan W."/>
            <person name="Andreopoulos W.B."/>
            <person name="Clum A."/>
            <person name="Lindquist E."/>
            <person name="Daum C."/>
            <person name="Ramamoorthy G.K."/>
            <person name="Gryganskyi A."/>
            <person name="Culley D."/>
            <person name="Magnuson J.K."/>
            <person name="James T.Y."/>
            <person name="O'Malley M.A."/>
            <person name="Stajich J.E."/>
            <person name="Spatafora J.W."/>
            <person name="Visel A."/>
            <person name="Grigoriev I.V."/>
        </authorList>
    </citation>
    <scope>NUCLEOTIDE SEQUENCE [LARGE SCALE GENOMIC DNA]</scope>
    <source>
        <strain evidence="1 2">ATCC 12442</strain>
    </source>
</reference>
<sequence>MVSITALLIRSLKHAPPAKRLPELPELVLVQIARHLLIDSPGSGGTARLGPIQRQLLPLMAVCRLWRNAAAPMYYSDAYLDLSIPAREHAAAQHVDRIVELGYARFVQRLRIGLMPSVFADRTQLAYLRDVLIPGRFVRARTLIVCLEGTQWDHIAKADGARDVCQLLVQTAPTATGLVFASQFAASLHRDSDALALLQSLEQGKRELSVLVTPATAYSAVREMQVPSGLVRLDVSADAFSSSVLVELLSRNAQTLQAVDLAHLTVVQLGLLCSKAAVFPRLRRLKWSMLVDTEVNRIALGGETPFPSLTSLTATNLYPFADSTLLLGCALTLRHLSLAVDEPMLEQLASAGALAAGTYPQLQSLKMHHVSHSIRPIPERLFSQVCNMARGASTVFTSMFGTDTNQAIELMATSASVRHLRIPGQHLDLKQFALVARLYPNLESAFFHFSESFDCSHVNALRDSGVRRMLASVRIVSKITLLELNSPVHGRYCPTCTGEGAVLLAAFLPQLQDIRIHVAARNVCRTVFDSLVRAHKRSVYKARPHVRRLRLNVIAEGMHLKNY</sequence>
<comment type="caution">
    <text evidence="1">The sequence shown here is derived from an EMBL/GenBank/DDBJ whole genome shotgun (WGS) entry which is preliminary data.</text>
</comment>
<dbReference type="InterPro" id="IPR032675">
    <property type="entry name" value="LRR_dom_sf"/>
</dbReference>
<evidence type="ECO:0000313" key="2">
    <source>
        <dbReference type="Proteomes" id="UP000193922"/>
    </source>
</evidence>
<dbReference type="AlphaFoldDB" id="A0A1Y1W517"/>
<evidence type="ECO:0000313" key="1">
    <source>
        <dbReference type="EMBL" id="ORX68600.1"/>
    </source>
</evidence>
<keyword evidence="2" id="KW-1185">Reference proteome</keyword>
<gene>
    <name evidence="1" type="ORF">DL89DRAFT_293827</name>
</gene>
<dbReference type="Proteomes" id="UP000193922">
    <property type="component" value="Unassembled WGS sequence"/>
</dbReference>
<organism evidence="1 2">
    <name type="scientific">Linderina pennispora</name>
    <dbReference type="NCBI Taxonomy" id="61395"/>
    <lineage>
        <taxon>Eukaryota</taxon>
        <taxon>Fungi</taxon>
        <taxon>Fungi incertae sedis</taxon>
        <taxon>Zoopagomycota</taxon>
        <taxon>Kickxellomycotina</taxon>
        <taxon>Kickxellomycetes</taxon>
        <taxon>Kickxellales</taxon>
        <taxon>Kickxellaceae</taxon>
        <taxon>Linderina</taxon>
    </lineage>
</organism>
<dbReference type="GeneID" id="63807080"/>
<protein>
    <recommendedName>
        <fullName evidence="3">F-box domain-containing protein</fullName>
    </recommendedName>
</protein>
<evidence type="ECO:0008006" key="3">
    <source>
        <dbReference type="Google" id="ProtNLM"/>
    </source>
</evidence>
<dbReference type="RefSeq" id="XP_040742382.1">
    <property type="nucleotide sequence ID" value="XM_040890432.1"/>
</dbReference>